<dbReference type="GO" id="GO:0016791">
    <property type="term" value="F:phosphatase activity"/>
    <property type="evidence" value="ECO:0007669"/>
    <property type="project" value="TreeGrafter"/>
</dbReference>
<proteinExistence type="predicted"/>
<dbReference type="Gene3D" id="3.90.1070.10">
    <property type="match status" value="1"/>
</dbReference>
<dbReference type="InterPro" id="IPR036412">
    <property type="entry name" value="HAD-like_sf"/>
</dbReference>
<dbReference type="PANTHER" id="PTHR10000:SF8">
    <property type="entry name" value="HAD SUPERFAMILY HYDROLASE-LIKE, TYPE 3"/>
    <property type="match status" value="1"/>
</dbReference>
<evidence type="ECO:0000259" key="1">
    <source>
        <dbReference type="Pfam" id="PF05116"/>
    </source>
</evidence>
<evidence type="ECO:0000313" key="2">
    <source>
        <dbReference type="EMBL" id="NEV66874.1"/>
    </source>
</evidence>
<dbReference type="InterPro" id="IPR006380">
    <property type="entry name" value="SPP-like_dom"/>
</dbReference>
<sequence>MKKSPVLWQESSWSQLQRVQLVASDMDGTLTRQGQFTPDLLQALTTLADLSVATLIVTGRSAGWVQAVTHYLPVVGAIAENGGVFIAPQTGATELLVEVPAIAQHRQQLATMFAQLQGEFPDLTPAVDNPFRLTDWTFAVGDLSPAALDCIAATCRQAGWGFTYSTVQCHIRPQQQDKGVGLQRVLQQHFPHIALTDVVTVGDSPNDEGLFDGNLFPLSVGVANVQHYVDRLQHRPTLITPSAEVAGFQELVAAIAQAKGGEW</sequence>
<dbReference type="AlphaFoldDB" id="A0A0C1Y1P4"/>
<dbReference type="GO" id="GO:0000287">
    <property type="term" value="F:magnesium ion binding"/>
    <property type="evidence" value="ECO:0007669"/>
    <property type="project" value="TreeGrafter"/>
</dbReference>
<accession>A0A0C1Y1P4</accession>
<dbReference type="Gene3D" id="3.40.50.1000">
    <property type="entry name" value="HAD superfamily/HAD-like"/>
    <property type="match status" value="1"/>
</dbReference>
<comment type="caution">
    <text evidence="2">The sequence shown here is derived from an EMBL/GenBank/DDBJ whole genome shotgun (WGS) entry which is preliminary data.</text>
</comment>
<dbReference type="GO" id="GO:0005829">
    <property type="term" value="C:cytosol"/>
    <property type="evidence" value="ECO:0007669"/>
    <property type="project" value="TreeGrafter"/>
</dbReference>
<gene>
    <name evidence="2" type="ORF">QQ91_007065</name>
</gene>
<reference evidence="2" key="1">
    <citation type="submission" date="2014-11" db="EMBL/GenBank/DDBJ databases">
        <authorList>
            <person name="Malar M.C."/>
            <person name="Sen D."/>
            <person name="Tripathy S."/>
        </authorList>
    </citation>
    <scope>NUCLEOTIDE SEQUENCE</scope>
    <source>
        <strain evidence="2">BDU141951</strain>
    </source>
</reference>
<dbReference type="Pfam" id="PF05116">
    <property type="entry name" value="S6PP"/>
    <property type="match status" value="1"/>
</dbReference>
<name>A0A0C1Y1P4_9CYAN</name>
<feature type="domain" description="Sucrose phosphatase-like" evidence="1">
    <location>
        <begin position="21"/>
        <end position="234"/>
    </location>
</feature>
<reference evidence="2" key="2">
    <citation type="journal article" date="2015" name="Genome Announc.">
        <title>Draft Genome Sequence of Filamentous Marine Cyanobacterium Lyngbya confervoides Strain BDU141951.</title>
        <authorList>
            <person name="Chandrababunaidu M.M."/>
            <person name="Sen D."/>
            <person name="Tripathy S."/>
        </authorList>
    </citation>
    <scope>NUCLEOTIDE SEQUENCE</scope>
    <source>
        <strain evidence="2">BDU141951</strain>
    </source>
</reference>
<dbReference type="SUPFAM" id="SSF56784">
    <property type="entry name" value="HAD-like"/>
    <property type="match status" value="1"/>
</dbReference>
<protein>
    <submittedName>
        <fullName evidence="2">HAD family phosphatase</fullName>
    </submittedName>
</protein>
<dbReference type="EMBL" id="JTHE02000003">
    <property type="protein sequence ID" value="NEV66874.1"/>
    <property type="molecule type" value="Genomic_DNA"/>
</dbReference>
<dbReference type="InterPro" id="IPR023214">
    <property type="entry name" value="HAD_sf"/>
</dbReference>
<reference evidence="2" key="3">
    <citation type="submission" date="2020-02" db="EMBL/GenBank/DDBJ databases">
        <authorList>
            <person name="Sarangi A.N."/>
            <person name="Ghosh S."/>
            <person name="Mukherjee M."/>
            <person name="Tripathy S."/>
        </authorList>
    </citation>
    <scope>NUCLEOTIDE SEQUENCE</scope>
    <source>
        <strain evidence="2">BDU141951</strain>
    </source>
</reference>
<dbReference type="PANTHER" id="PTHR10000">
    <property type="entry name" value="PHOSPHOSERINE PHOSPHATASE"/>
    <property type="match status" value="1"/>
</dbReference>
<organism evidence="2">
    <name type="scientific">Lyngbya confervoides BDU141951</name>
    <dbReference type="NCBI Taxonomy" id="1574623"/>
    <lineage>
        <taxon>Bacteria</taxon>
        <taxon>Bacillati</taxon>
        <taxon>Cyanobacteriota</taxon>
        <taxon>Cyanophyceae</taxon>
        <taxon>Oscillatoriophycideae</taxon>
        <taxon>Oscillatoriales</taxon>
        <taxon>Microcoleaceae</taxon>
        <taxon>Lyngbya</taxon>
    </lineage>
</organism>